<organism evidence="2">
    <name type="scientific">Amphimedon queenslandica</name>
    <name type="common">Sponge</name>
    <dbReference type="NCBI Taxonomy" id="400682"/>
    <lineage>
        <taxon>Eukaryota</taxon>
        <taxon>Metazoa</taxon>
        <taxon>Porifera</taxon>
        <taxon>Demospongiae</taxon>
        <taxon>Heteroscleromorpha</taxon>
        <taxon>Haplosclerida</taxon>
        <taxon>Niphatidae</taxon>
        <taxon>Amphimedon</taxon>
    </lineage>
</organism>
<protein>
    <submittedName>
        <fullName evidence="2">Uncharacterized protein</fullName>
    </submittedName>
</protein>
<feature type="compositionally biased region" description="Low complexity" evidence="1">
    <location>
        <begin position="1"/>
        <end position="17"/>
    </location>
</feature>
<evidence type="ECO:0000256" key="1">
    <source>
        <dbReference type="SAM" id="MobiDB-lite"/>
    </source>
</evidence>
<dbReference type="InParanoid" id="A0A1X7TUN8"/>
<dbReference type="AlphaFoldDB" id="A0A1X7TUN8"/>
<proteinExistence type="predicted"/>
<evidence type="ECO:0000313" key="2">
    <source>
        <dbReference type="EnsemblMetazoa" id="Aqu2.1.18615_001"/>
    </source>
</evidence>
<feature type="region of interest" description="Disordered" evidence="1">
    <location>
        <begin position="1"/>
        <end position="21"/>
    </location>
</feature>
<accession>A0A1X7TUN8</accession>
<dbReference type="EnsemblMetazoa" id="Aqu2.1.18615_001">
    <property type="protein sequence ID" value="Aqu2.1.18615_001"/>
    <property type="gene ID" value="Aqu2.1.18615"/>
</dbReference>
<reference evidence="2" key="1">
    <citation type="submission" date="2017-05" db="UniProtKB">
        <authorList>
            <consortium name="EnsemblMetazoa"/>
        </authorList>
    </citation>
    <scope>IDENTIFICATION</scope>
</reference>
<sequence>TQASMQSSSASIQSKSSVYGNNGSSLKLVECEVQSDCSGLDSGSSLKLVECEV</sequence>
<name>A0A1X7TUN8_AMPQE</name>